<dbReference type="PANTHER" id="PTHR30576:SF0">
    <property type="entry name" value="UNDECAPRENYL-PHOSPHATE N-ACETYLGALACTOSAMINYL 1-PHOSPHATE TRANSFERASE-RELATED"/>
    <property type="match status" value="1"/>
</dbReference>
<dbReference type="AlphaFoldDB" id="F0SX33"/>
<reference evidence="4 5" key="1">
    <citation type="journal article" date="2011" name="Stand. Genomic Sci.">
        <title>Complete genome sequence of Syntrophobotulus glycolicus type strain (FlGlyR).</title>
        <authorList>
            <person name="Han C."/>
            <person name="Mwirichia R."/>
            <person name="Chertkov O."/>
            <person name="Held B."/>
            <person name="Lapidus A."/>
            <person name="Nolan M."/>
            <person name="Lucas S."/>
            <person name="Hammon N."/>
            <person name="Deshpande S."/>
            <person name="Cheng J.F."/>
            <person name="Tapia R."/>
            <person name="Goodwin L."/>
            <person name="Pitluck S."/>
            <person name="Huntemann M."/>
            <person name="Liolios K."/>
            <person name="Ivanova N."/>
            <person name="Pagani I."/>
            <person name="Mavromatis K."/>
            <person name="Ovchinikova G."/>
            <person name="Pati A."/>
            <person name="Chen A."/>
            <person name="Palaniappan K."/>
            <person name="Land M."/>
            <person name="Hauser L."/>
            <person name="Brambilla E.M."/>
            <person name="Rohde M."/>
            <person name="Spring S."/>
            <person name="Sikorski J."/>
            <person name="Goker M."/>
            <person name="Woyke T."/>
            <person name="Bristow J."/>
            <person name="Eisen J.A."/>
            <person name="Markowitz V."/>
            <person name="Hugenholtz P."/>
            <person name="Kyrpides N.C."/>
            <person name="Klenk H.P."/>
            <person name="Detter J.C."/>
        </authorList>
    </citation>
    <scope>NUCLEOTIDE SEQUENCE [LARGE SCALE GENOMIC DNA]</scope>
    <source>
        <strain evidence="5">DSM 8271 / FlGlyR</strain>
    </source>
</reference>
<evidence type="ECO:0000313" key="4">
    <source>
        <dbReference type="EMBL" id="ADY55816.1"/>
    </source>
</evidence>
<keyword evidence="2" id="KW-1133">Transmembrane helix</keyword>
<dbReference type="Proteomes" id="UP000007488">
    <property type="component" value="Chromosome"/>
</dbReference>
<dbReference type="PANTHER" id="PTHR30576">
    <property type="entry name" value="COLANIC BIOSYNTHESIS UDP-GLUCOSE LIPID CARRIER TRANSFERASE"/>
    <property type="match status" value="1"/>
</dbReference>
<dbReference type="InterPro" id="IPR003362">
    <property type="entry name" value="Bact_transf"/>
</dbReference>
<dbReference type="EC" id="2.7.8.6" evidence="4"/>
<keyword evidence="5" id="KW-1185">Reference proteome</keyword>
<reference evidence="5" key="2">
    <citation type="submission" date="2011-02" db="EMBL/GenBank/DDBJ databases">
        <title>The complete genome of Syntrophobotulus glycolicus DSM 8271.</title>
        <authorList>
            <person name="Lucas S."/>
            <person name="Copeland A."/>
            <person name="Lapidus A."/>
            <person name="Bruce D."/>
            <person name="Goodwin L."/>
            <person name="Pitluck S."/>
            <person name="Kyrpides N."/>
            <person name="Mavromatis K."/>
            <person name="Pagani I."/>
            <person name="Ivanova N."/>
            <person name="Mikhailova N."/>
            <person name="Chertkov O."/>
            <person name="Held B."/>
            <person name="Detter J.C."/>
            <person name="Tapia R."/>
            <person name="Han C."/>
            <person name="Land M."/>
            <person name="Hauser L."/>
            <person name="Markowitz V."/>
            <person name="Cheng J.-F."/>
            <person name="Hugenholtz P."/>
            <person name="Woyke T."/>
            <person name="Wu D."/>
            <person name="Spring S."/>
            <person name="Schroeder M."/>
            <person name="Brambilla E."/>
            <person name="Klenk H.-P."/>
            <person name="Eisen J.A."/>
        </authorList>
    </citation>
    <scope>NUCLEOTIDE SEQUENCE [LARGE SCALE GENOMIC DNA]</scope>
    <source>
        <strain evidence="5">DSM 8271 / FlGlyR</strain>
    </source>
</reference>
<feature type="domain" description="Bacterial sugar transferase" evidence="3">
    <location>
        <begin position="56"/>
        <end position="235"/>
    </location>
</feature>
<organism evidence="4 5">
    <name type="scientific">Syntrophobotulus glycolicus (strain DSM 8271 / FlGlyR)</name>
    <dbReference type="NCBI Taxonomy" id="645991"/>
    <lineage>
        <taxon>Bacteria</taxon>
        <taxon>Bacillati</taxon>
        <taxon>Bacillota</taxon>
        <taxon>Clostridia</taxon>
        <taxon>Eubacteriales</taxon>
        <taxon>Desulfitobacteriaceae</taxon>
        <taxon>Syntrophobotulus</taxon>
    </lineage>
</organism>
<proteinExistence type="inferred from homology"/>
<name>F0SX33_SYNGF</name>
<protein>
    <submittedName>
        <fullName evidence="4">Undecaprenyl-phosphate galactose phosphotransferase</fullName>
        <ecNumber evidence="4">2.7.8.6</ecNumber>
    </submittedName>
</protein>
<evidence type="ECO:0000313" key="5">
    <source>
        <dbReference type="Proteomes" id="UP000007488"/>
    </source>
</evidence>
<keyword evidence="2" id="KW-0472">Membrane</keyword>
<dbReference type="HOGENOM" id="CLU_024920_1_2_9"/>
<dbReference type="Pfam" id="PF02397">
    <property type="entry name" value="Bac_transf"/>
    <property type="match status" value="1"/>
</dbReference>
<accession>F0SX33</accession>
<dbReference type="GO" id="GO:0047360">
    <property type="term" value="F:undecaprenyl-phosphate galactose phosphotransferase activity"/>
    <property type="evidence" value="ECO:0007669"/>
    <property type="project" value="UniProtKB-EC"/>
</dbReference>
<sequence length="241" mass="27463">MSSRMIEATALKKMIDNAAAIHTAHEPGKTNLSNDDIIMIEQLCSLKNGFVYRSLKRLLDLAVSLNGLLILFFPMLLIGVWIKLDSEGPALFTQERLGLNGKPFRLFKFRSMRIDAEADGPRWASKEDDRLTRVGRLIRKTRLDELPQLLNILTGHMSLVGPRPERKIFYDQFETYIHGFHQRLMVKPGLTGLAQVNGGYDLLPEEKILLDVEYMKNQSLVLDIQLILKTVVIVFNHHGAR</sequence>
<dbReference type="STRING" id="645991.Sgly_1515"/>
<feature type="transmembrane region" description="Helical" evidence="2">
    <location>
        <begin position="58"/>
        <end position="82"/>
    </location>
</feature>
<keyword evidence="4" id="KW-0808">Transferase</keyword>
<evidence type="ECO:0000256" key="2">
    <source>
        <dbReference type="SAM" id="Phobius"/>
    </source>
</evidence>
<evidence type="ECO:0000259" key="3">
    <source>
        <dbReference type="Pfam" id="PF02397"/>
    </source>
</evidence>
<gene>
    <name evidence="4" type="ordered locus">Sgly_1515</name>
</gene>
<comment type="similarity">
    <text evidence="1">Belongs to the bacterial sugar transferase family.</text>
</comment>
<evidence type="ECO:0000256" key="1">
    <source>
        <dbReference type="ARBA" id="ARBA00006464"/>
    </source>
</evidence>
<dbReference type="KEGG" id="sgy:Sgly_1515"/>
<keyword evidence="2" id="KW-0812">Transmembrane</keyword>
<dbReference type="eggNOG" id="COG2148">
    <property type="taxonomic scope" value="Bacteria"/>
</dbReference>
<dbReference type="EMBL" id="CP002547">
    <property type="protein sequence ID" value="ADY55816.1"/>
    <property type="molecule type" value="Genomic_DNA"/>
</dbReference>